<dbReference type="PROSITE" id="PS51257">
    <property type="entry name" value="PROKAR_LIPOPROTEIN"/>
    <property type="match status" value="1"/>
</dbReference>
<proteinExistence type="predicted"/>
<evidence type="ECO:0000313" key="3">
    <source>
        <dbReference type="Proteomes" id="UP001242368"/>
    </source>
</evidence>
<comment type="caution">
    <text evidence="2">The sequence shown here is derived from an EMBL/GenBank/DDBJ whole genome shotgun (WGS) entry which is preliminary data.</text>
</comment>
<dbReference type="EMBL" id="JAUFQU010000009">
    <property type="protein sequence ID" value="MDN3708985.1"/>
    <property type="molecule type" value="Genomic_DNA"/>
</dbReference>
<evidence type="ECO:0000313" key="2">
    <source>
        <dbReference type="EMBL" id="MDN3708985.1"/>
    </source>
</evidence>
<feature type="region of interest" description="Disordered" evidence="1">
    <location>
        <begin position="30"/>
        <end position="50"/>
    </location>
</feature>
<feature type="compositionally biased region" description="Basic and acidic residues" evidence="1">
    <location>
        <begin position="32"/>
        <end position="42"/>
    </location>
</feature>
<reference evidence="3" key="1">
    <citation type="journal article" date="2019" name="Int. J. Syst. Evol. Microbiol.">
        <title>The Global Catalogue of Microorganisms (GCM) 10K type strain sequencing project: providing services to taxonomists for standard genome sequencing and annotation.</title>
        <authorList>
            <consortium name="The Broad Institute Genomics Platform"/>
            <consortium name="The Broad Institute Genome Sequencing Center for Infectious Disease"/>
            <person name="Wu L."/>
            <person name="Ma J."/>
        </authorList>
    </citation>
    <scope>NUCLEOTIDE SEQUENCE [LARGE SCALE GENOMIC DNA]</scope>
    <source>
        <strain evidence="3">CECT 7184</strain>
    </source>
</reference>
<evidence type="ECO:0000256" key="1">
    <source>
        <dbReference type="SAM" id="MobiDB-lite"/>
    </source>
</evidence>
<name>A0ABT8D0L6_9FLAO</name>
<protein>
    <submittedName>
        <fullName evidence="2">Uncharacterized protein</fullName>
    </submittedName>
</protein>
<gene>
    <name evidence="2" type="ORF">QW060_18075</name>
</gene>
<accession>A0ABT8D0L6</accession>
<organism evidence="2 3">
    <name type="scientific">Paenimyroides ceti</name>
    <dbReference type="NCBI Taxonomy" id="395087"/>
    <lineage>
        <taxon>Bacteria</taxon>
        <taxon>Pseudomonadati</taxon>
        <taxon>Bacteroidota</taxon>
        <taxon>Flavobacteriia</taxon>
        <taxon>Flavobacteriales</taxon>
        <taxon>Flavobacteriaceae</taxon>
        <taxon>Paenimyroides</taxon>
    </lineage>
</organism>
<sequence>MRILHYLSLLCVLILLQSCLQDDLRTPVVREATQEDPFKRPNPDNGSDNS</sequence>
<dbReference type="Proteomes" id="UP001242368">
    <property type="component" value="Unassembled WGS sequence"/>
</dbReference>
<keyword evidence="3" id="KW-1185">Reference proteome</keyword>
<dbReference type="RefSeq" id="WP_290364878.1">
    <property type="nucleotide sequence ID" value="NZ_JAUFQU010000009.1"/>
</dbReference>